<keyword evidence="15" id="KW-1185">Reference proteome</keyword>
<dbReference type="Pfam" id="PF06419">
    <property type="entry name" value="COG6_N"/>
    <property type="match status" value="1"/>
</dbReference>
<dbReference type="GO" id="GO:0006891">
    <property type="term" value="P:intra-Golgi vesicle-mediated transport"/>
    <property type="evidence" value="ECO:0007669"/>
    <property type="project" value="UniProtKB-UniRule"/>
</dbReference>
<dbReference type="GO" id="GO:0015031">
    <property type="term" value="P:protein transport"/>
    <property type="evidence" value="ECO:0007669"/>
    <property type="project" value="UniProtKB-KW"/>
</dbReference>
<evidence type="ECO:0000256" key="3">
    <source>
        <dbReference type="ARBA" id="ARBA00011023"/>
    </source>
</evidence>
<dbReference type="PANTHER" id="PTHR21506">
    <property type="entry name" value="COMPONENT OF OLIGOMERIC GOLGI COMPLEX 6"/>
    <property type="match status" value="1"/>
</dbReference>
<evidence type="ECO:0000256" key="5">
    <source>
        <dbReference type="ARBA" id="ARBA00020973"/>
    </source>
</evidence>
<keyword evidence="7 11" id="KW-0653">Protein transport</keyword>
<evidence type="ECO:0000313" key="14">
    <source>
        <dbReference type="EMBL" id="KFD52510.1"/>
    </source>
</evidence>
<evidence type="ECO:0000256" key="8">
    <source>
        <dbReference type="ARBA" id="ARBA00023034"/>
    </source>
</evidence>
<keyword evidence="9 11" id="KW-0472">Membrane</keyword>
<organism evidence="14 15">
    <name type="scientific">Trichuris suis</name>
    <name type="common">pig whipworm</name>
    <dbReference type="NCBI Taxonomy" id="68888"/>
    <lineage>
        <taxon>Eukaryota</taxon>
        <taxon>Metazoa</taxon>
        <taxon>Ecdysozoa</taxon>
        <taxon>Nematoda</taxon>
        <taxon>Enoplea</taxon>
        <taxon>Dorylaimia</taxon>
        <taxon>Trichinellida</taxon>
        <taxon>Trichuridae</taxon>
        <taxon>Trichuris</taxon>
    </lineage>
</organism>
<sequence length="634" mass="72516">MVENSDPTIRKRVTDSLSHHVANTLETNFDSQSFVSCLQTLSALPLENTAKSRRHFLEKLNEKKLQNCRQTLESFANLKKRYMSVVSLVDSMQQKCDAMLNNVQQTKKETAALVGPISVLQKQTDFLDDCAHTLNDFMSKYYLKPDEIKALQVDTSESIGDNFFAALKRAKEIHKDAEQLSLSKSNTAGLHIMEKMAAIMEKAYDDIYRWIQRESRRMSSDTVSFSRTACEAFAALQDRTTVFKYCVEEYCTARRSYLIHSFVDALSKRGLDEKPIETFSHEPLRYVGSMLAWIHQATVHERDMALSLLKMCSEEVIKTNLPVALSAITEGISRPLQIRCEQSLAASLGPIATYQLYVTFAFYSTTIRQYLVSSAELIRCLEELKELAFKLFQTCLVSKVNVELQKFNLVRGNLLPASGLVQLMLLIREILDCPTSVTLSNEHRQQNHIRVFSSVIDPLMQKMVSSGSDMTAVDFSIYLLNSVETIRSTLRLYDYADRWLEMLQAQSDTHIDSLASENAARILDHFNLRQAFEQTRTDDIVVEQSYFDKFYEQVTELHSLFAPQCDRLSSVTTRRSLLNRTIDLLVDAYAAMHTKWNDRFDMKPPDQVAVLLKTNRLKDDDDDDVKNNSLKSIK</sequence>
<keyword evidence="6 11" id="KW-0813">Transport</keyword>
<gene>
    <name evidence="14" type="ORF">M513_06544</name>
</gene>
<evidence type="ECO:0000256" key="6">
    <source>
        <dbReference type="ARBA" id="ARBA00022448"/>
    </source>
</evidence>
<comment type="subunit">
    <text evidence="4">Component of the conserved oligomeric Golgi complex which is composed of eight different subunits and is required for normal Golgi morphology and localization.</text>
</comment>
<evidence type="ECO:0000256" key="11">
    <source>
        <dbReference type="RuleBase" id="RU365075"/>
    </source>
</evidence>
<evidence type="ECO:0000313" key="15">
    <source>
        <dbReference type="Proteomes" id="UP000030764"/>
    </source>
</evidence>
<reference evidence="14 15" key="1">
    <citation type="journal article" date="2014" name="Nat. Genet.">
        <title>Genome and transcriptome of the porcine whipworm Trichuris suis.</title>
        <authorList>
            <person name="Jex A.R."/>
            <person name="Nejsum P."/>
            <person name="Schwarz E.M."/>
            <person name="Hu L."/>
            <person name="Young N.D."/>
            <person name="Hall R.S."/>
            <person name="Korhonen P.K."/>
            <person name="Liao S."/>
            <person name="Thamsborg S."/>
            <person name="Xia J."/>
            <person name="Xu P."/>
            <person name="Wang S."/>
            <person name="Scheerlinck J.P."/>
            <person name="Hofmann A."/>
            <person name="Sternberg P.W."/>
            <person name="Wang J."/>
            <person name="Gasser R.B."/>
        </authorList>
    </citation>
    <scope>NUCLEOTIDE SEQUENCE [LARGE SCALE GENOMIC DNA]</scope>
    <source>
        <strain evidence="14">DCEP-RM93M</strain>
    </source>
</reference>
<dbReference type="GO" id="GO:0000139">
    <property type="term" value="C:Golgi membrane"/>
    <property type="evidence" value="ECO:0007669"/>
    <property type="project" value="UniProtKB-SubCell"/>
</dbReference>
<feature type="domain" description="Conserved oligomeric complex COG6 N-terminal" evidence="12">
    <location>
        <begin position="42"/>
        <end position="152"/>
    </location>
</feature>
<dbReference type="EMBL" id="KL363226">
    <property type="protein sequence ID" value="KFD52510.1"/>
    <property type="molecule type" value="Genomic_DNA"/>
</dbReference>
<comment type="similarity">
    <text evidence="3 11">Belongs to the COG6 family.</text>
</comment>
<feature type="domain" description="Conserved Oligomeric Golgi complex subunit 6 C-terminal" evidence="13">
    <location>
        <begin position="187"/>
        <end position="600"/>
    </location>
</feature>
<dbReference type="InterPro" id="IPR048369">
    <property type="entry name" value="COG6_C"/>
</dbReference>
<dbReference type="GO" id="GO:0017119">
    <property type="term" value="C:Golgi transport complex"/>
    <property type="evidence" value="ECO:0007669"/>
    <property type="project" value="UniProtKB-UniRule"/>
</dbReference>
<comment type="subcellular location">
    <subcellularLocation>
        <location evidence="2 11">Golgi apparatus membrane</location>
        <topology evidence="2 11">Peripheral membrane protein</topology>
    </subcellularLocation>
</comment>
<protein>
    <recommendedName>
        <fullName evidence="5 11">Conserved oligomeric Golgi complex subunit 6</fullName>
        <shortName evidence="11">COG complex subunit 6</shortName>
    </recommendedName>
    <alternativeName>
        <fullName evidence="10 11">Component of oligomeric Golgi complex 6</fullName>
    </alternativeName>
</protein>
<evidence type="ECO:0000256" key="4">
    <source>
        <dbReference type="ARBA" id="ARBA00011166"/>
    </source>
</evidence>
<dbReference type="SMART" id="SM01087">
    <property type="entry name" value="COG6"/>
    <property type="match status" value="1"/>
</dbReference>
<evidence type="ECO:0000259" key="13">
    <source>
        <dbReference type="Pfam" id="PF20653"/>
    </source>
</evidence>
<accession>A0A085M5L4</accession>
<comment type="function">
    <text evidence="1 11">Required for normal Golgi function.</text>
</comment>
<dbReference type="InterPro" id="IPR048368">
    <property type="entry name" value="COG6_N"/>
</dbReference>
<dbReference type="InterPro" id="IPR010490">
    <property type="entry name" value="COG6"/>
</dbReference>
<evidence type="ECO:0000256" key="10">
    <source>
        <dbReference type="ARBA" id="ARBA00031348"/>
    </source>
</evidence>
<dbReference type="Proteomes" id="UP000030764">
    <property type="component" value="Unassembled WGS sequence"/>
</dbReference>
<keyword evidence="8 11" id="KW-0333">Golgi apparatus</keyword>
<evidence type="ECO:0000259" key="12">
    <source>
        <dbReference type="Pfam" id="PF06419"/>
    </source>
</evidence>
<evidence type="ECO:0000256" key="9">
    <source>
        <dbReference type="ARBA" id="ARBA00023136"/>
    </source>
</evidence>
<evidence type="ECO:0000256" key="1">
    <source>
        <dbReference type="ARBA" id="ARBA00003627"/>
    </source>
</evidence>
<dbReference type="AlphaFoldDB" id="A0A085M5L4"/>
<dbReference type="PANTHER" id="PTHR21506:SF0">
    <property type="entry name" value="CONSERVED OLIGOMERIC GOLGI COMPLEX SUBUNIT 6"/>
    <property type="match status" value="1"/>
</dbReference>
<dbReference type="Pfam" id="PF20653">
    <property type="entry name" value="COG6_C"/>
    <property type="match status" value="1"/>
</dbReference>
<name>A0A085M5L4_9BILA</name>
<evidence type="ECO:0000256" key="2">
    <source>
        <dbReference type="ARBA" id="ARBA00004395"/>
    </source>
</evidence>
<proteinExistence type="inferred from homology"/>
<evidence type="ECO:0000256" key="7">
    <source>
        <dbReference type="ARBA" id="ARBA00022927"/>
    </source>
</evidence>